<feature type="transmembrane region" description="Helical" evidence="6">
    <location>
        <begin position="211"/>
        <end position="235"/>
    </location>
</feature>
<dbReference type="GO" id="GO:0055085">
    <property type="term" value="P:transmembrane transport"/>
    <property type="evidence" value="ECO:0007669"/>
    <property type="project" value="InterPro"/>
</dbReference>
<comment type="caution">
    <text evidence="8">The sequence shown here is derived from an EMBL/GenBank/DDBJ whole genome shotgun (WGS) entry which is preliminary data.</text>
</comment>
<reference evidence="8" key="1">
    <citation type="journal article" date="2014" name="Int. J. Syst. Evol. Microbiol.">
        <title>Complete genome sequence of Corynebacterium casei LMG S-19264T (=DSM 44701T), isolated from a smear-ripened cheese.</title>
        <authorList>
            <consortium name="US DOE Joint Genome Institute (JGI-PGF)"/>
            <person name="Walter F."/>
            <person name="Albersmeier A."/>
            <person name="Kalinowski J."/>
            <person name="Ruckert C."/>
        </authorList>
    </citation>
    <scope>NUCLEOTIDE SEQUENCE</scope>
    <source>
        <strain evidence="8">VKM B-2347</strain>
    </source>
</reference>
<feature type="transmembrane region" description="Helical" evidence="6">
    <location>
        <begin position="51"/>
        <end position="75"/>
    </location>
</feature>
<keyword evidence="4 6" id="KW-1133">Transmembrane helix</keyword>
<keyword evidence="9" id="KW-1185">Reference proteome</keyword>
<sequence>MKAAAWTLRLLTLALLAVYLIRPETFAAALAPLAPAGAPAVYTQSSVLELAAIHVAIAAVATVLATAAALALAVFATRPAGSAFLPLFRSVANAGQTFPPVAVLAIAVPSVGFGEAPTLIALTLYGVLPVFENALSGIEGVSPAVLDAARGAGLSPRQELLEVELPLALPAILSGVRLSAVIALSTATIGSTVAARTLGEVVIAGLATNNLAYIVQGAAAIAALTVLISDALGALERWAARRAGRG</sequence>
<dbReference type="InterPro" id="IPR035906">
    <property type="entry name" value="MetI-like_sf"/>
</dbReference>
<evidence type="ECO:0000259" key="7">
    <source>
        <dbReference type="PROSITE" id="PS50928"/>
    </source>
</evidence>
<dbReference type="PANTHER" id="PTHR30177">
    <property type="entry name" value="GLYCINE BETAINE/L-PROLINE TRANSPORT SYSTEM PERMEASE PROTEIN PROW"/>
    <property type="match status" value="1"/>
</dbReference>
<dbReference type="InterPro" id="IPR000515">
    <property type="entry name" value="MetI-like"/>
</dbReference>
<proteinExistence type="inferred from homology"/>
<dbReference type="AlphaFoldDB" id="A0A9W6MX43"/>
<dbReference type="Proteomes" id="UP001143372">
    <property type="component" value="Unassembled WGS sequence"/>
</dbReference>
<evidence type="ECO:0000256" key="5">
    <source>
        <dbReference type="ARBA" id="ARBA00023136"/>
    </source>
</evidence>
<organism evidence="8 9">
    <name type="scientific">Hansschlegelia plantiphila</name>
    <dbReference type="NCBI Taxonomy" id="374655"/>
    <lineage>
        <taxon>Bacteria</taxon>
        <taxon>Pseudomonadati</taxon>
        <taxon>Pseudomonadota</taxon>
        <taxon>Alphaproteobacteria</taxon>
        <taxon>Hyphomicrobiales</taxon>
        <taxon>Methylopilaceae</taxon>
        <taxon>Hansschlegelia</taxon>
    </lineage>
</organism>
<dbReference type="Gene3D" id="1.10.3720.10">
    <property type="entry name" value="MetI-like"/>
    <property type="match status" value="1"/>
</dbReference>
<dbReference type="GO" id="GO:0005886">
    <property type="term" value="C:plasma membrane"/>
    <property type="evidence" value="ECO:0007669"/>
    <property type="project" value="UniProtKB-SubCell"/>
</dbReference>
<evidence type="ECO:0000256" key="1">
    <source>
        <dbReference type="ARBA" id="ARBA00004651"/>
    </source>
</evidence>
<feature type="domain" description="ABC transmembrane type-1" evidence="7">
    <location>
        <begin position="51"/>
        <end position="236"/>
    </location>
</feature>
<reference evidence="8" key="2">
    <citation type="submission" date="2023-01" db="EMBL/GenBank/DDBJ databases">
        <authorList>
            <person name="Sun Q."/>
            <person name="Evtushenko L."/>
        </authorList>
    </citation>
    <scope>NUCLEOTIDE SEQUENCE</scope>
    <source>
        <strain evidence="8">VKM B-2347</strain>
    </source>
</reference>
<evidence type="ECO:0000256" key="2">
    <source>
        <dbReference type="ARBA" id="ARBA00022448"/>
    </source>
</evidence>
<accession>A0A9W6MX43</accession>
<dbReference type="PROSITE" id="PS50928">
    <property type="entry name" value="ABC_TM1"/>
    <property type="match status" value="1"/>
</dbReference>
<keyword evidence="5 6" id="KW-0472">Membrane</keyword>
<feature type="transmembrane region" description="Helical" evidence="6">
    <location>
        <begin position="167"/>
        <end position="191"/>
    </location>
</feature>
<dbReference type="EMBL" id="BSFI01000023">
    <property type="protein sequence ID" value="GLK69671.1"/>
    <property type="molecule type" value="Genomic_DNA"/>
</dbReference>
<dbReference type="SUPFAM" id="SSF161098">
    <property type="entry name" value="MetI-like"/>
    <property type="match status" value="1"/>
</dbReference>
<dbReference type="RefSeq" id="WP_271169896.1">
    <property type="nucleotide sequence ID" value="NZ_BSFI01000023.1"/>
</dbReference>
<evidence type="ECO:0000313" key="9">
    <source>
        <dbReference type="Proteomes" id="UP001143372"/>
    </source>
</evidence>
<keyword evidence="3 6" id="KW-0812">Transmembrane</keyword>
<name>A0A9W6MX43_9HYPH</name>
<dbReference type="InterPro" id="IPR051204">
    <property type="entry name" value="ABC_transp_perm/SBD"/>
</dbReference>
<dbReference type="PANTHER" id="PTHR30177:SF32">
    <property type="entry name" value="GLYCINE BETAINE UPTAKE SYSTEM PERMEASE PROTEIN YEHW"/>
    <property type="match status" value="1"/>
</dbReference>
<protein>
    <submittedName>
        <fullName evidence="8">ABC transporter</fullName>
    </submittedName>
</protein>
<evidence type="ECO:0000256" key="4">
    <source>
        <dbReference type="ARBA" id="ARBA00022989"/>
    </source>
</evidence>
<dbReference type="CDD" id="cd06261">
    <property type="entry name" value="TM_PBP2"/>
    <property type="match status" value="1"/>
</dbReference>
<keyword evidence="2 6" id="KW-0813">Transport</keyword>
<comment type="similarity">
    <text evidence="6">Belongs to the binding-protein-dependent transport system permease family.</text>
</comment>
<evidence type="ECO:0000256" key="6">
    <source>
        <dbReference type="RuleBase" id="RU363032"/>
    </source>
</evidence>
<dbReference type="Pfam" id="PF00528">
    <property type="entry name" value="BPD_transp_1"/>
    <property type="match status" value="1"/>
</dbReference>
<comment type="subcellular location">
    <subcellularLocation>
        <location evidence="1 6">Cell membrane</location>
        <topology evidence="1 6">Multi-pass membrane protein</topology>
    </subcellularLocation>
</comment>
<evidence type="ECO:0000313" key="8">
    <source>
        <dbReference type="EMBL" id="GLK69671.1"/>
    </source>
</evidence>
<evidence type="ECO:0000256" key="3">
    <source>
        <dbReference type="ARBA" id="ARBA00022692"/>
    </source>
</evidence>
<gene>
    <name evidence="8" type="ORF">GCM10008179_33090</name>
</gene>